<dbReference type="InterPro" id="IPR005160">
    <property type="entry name" value="Ku_C"/>
</dbReference>
<dbReference type="SMART" id="SM00513">
    <property type="entry name" value="SAP"/>
    <property type="match status" value="1"/>
</dbReference>
<dbReference type="EC" id="3.6.4.12" evidence="3"/>
<dbReference type="GO" id="GO:0000723">
    <property type="term" value="P:telomere maintenance"/>
    <property type="evidence" value="ECO:0007669"/>
    <property type="project" value="InterPro"/>
</dbReference>
<keyword evidence="17" id="KW-1185">Reference proteome</keyword>
<reference evidence="16" key="2">
    <citation type="submission" date="2017-05" db="UniProtKB">
        <authorList>
            <consortium name="EnsemblMetazoa"/>
        </authorList>
    </citation>
    <scope>IDENTIFICATION</scope>
</reference>
<dbReference type="GO" id="GO:0003690">
    <property type="term" value="F:double-stranded DNA binding"/>
    <property type="evidence" value="ECO:0007669"/>
    <property type="project" value="TreeGrafter"/>
</dbReference>
<dbReference type="NCBIfam" id="TIGR00578">
    <property type="entry name" value="ku70"/>
    <property type="match status" value="1"/>
</dbReference>
<dbReference type="OrthoDB" id="3249161at2759"/>
<dbReference type="GO" id="GO:0043564">
    <property type="term" value="C:Ku70:Ku80 complex"/>
    <property type="evidence" value="ECO:0007669"/>
    <property type="project" value="InterPro"/>
</dbReference>
<dbReference type="AlphaFoldDB" id="A0A1X7U768"/>
<keyword evidence="5" id="KW-0227">DNA damage</keyword>
<dbReference type="GO" id="GO:0005524">
    <property type="term" value="F:ATP binding"/>
    <property type="evidence" value="ECO:0007669"/>
    <property type="project" value="UniProtKB-KW"/>
</dbReference>
<keyword evidence="4" id="KW-0547">Nucleotide-binding</keyword>
<evidence type="ECO:0000256" key="11">
    <source>
        <dbReference type="ARBA" id="ARBA00023204"/>
    </source>
</evidence>
<dbReference type="PANTHER" id="PTHR12604">
    <property type="entry name" value="KU AUTOANTIGEN DNA HELICASE"/>
    <property type="match status" value="1"/>
</dbReference>
<dbReference type="GO" id="GO:0042162">
    <property type="term" value="F:telomeric DNA binding"/>
    <property type="evidence" value="ECO:0007669"/>
    <property type="project" value="InterPro"/>
</dbReference>
<dbReference type="PANTHER" id="PTHR12604:SF2">
    <property type="entry name" value="X-RAY REPAIR CROSS-COMPLEMENTING PROTEIN 6"/>
    <property type="match status" value="1"/>
</dbReference>
<name>A0A1X7U768_AMPQE</name>
<dbReference type="InterPro" id="IPR006165">
    <property type="entry name" value="Ku70"/>
</dbReference>
<dbReference type="GO" id="GO:0006303">
    <property type="term" value="P:double-strand break repair via nonhomologous end joining"/>
    <property type="evidence" value="ECO:0007669"/>
    <property type="project" value="InterPro"/>
</dbReference>
<dbReference type="GO" id="GO:0006310">
    <property type="term" value="P:DNA recombination"/>
    <property type="evidence" value="ECO:0007669"/>
    <property type="project" value="UniProtKB-KW"/>
</dbReference>
<feature type="domain" description="SAP" evidence="15">
    <location>
        <begin position="573"/>
        <end position="607"/>
    </location>
</feature>
<dbReference type="eggNOG" id="KOG2327">
    <property type="taxonomic scope" value="Eukaryota"/>
</dbReference>
<dbReference type="PIRSF" id="PIRSF003033">
    <property type="entry name" value="Ku70"/>
    <property type="match status" value="1"/>
</dbReference>
<dbReference type="Gene3D" id="2.40.290.10">
    <property type="match status" value="1"/>
</dbReference>
<evidence type="ECO:0000256" key="4">
    <source>
        <dbReference type="ARBA" id="ARBA00022741"/>
    </source>
</evidence>
<dbReference type="FunFam" id="2.40.290.10:FF:000001">
    <property type="entry name" value="X-ray repair cross complementing 6"/>
    <property type="match status" value="1"/>
</dbReference>
<evidence type="ECO:0000256" key="2">
    <source>
        <dbReference type="ARBA" id="ARBA00005240"/>
    </source>
</evidence>
<dbReference type="FunCoup" id="A0A1X7U768">
    <property type="interactions" value="840"/>
</dbReference>
<evidence type="ECO:0000259" key="15">
    <source>
        <dbReference type="PROSITE" id="PS50800"/>
    </source>
</evidence>
<comment type="subcellular location">
    <subcellularLocation>
        <location evidence="1">Nucleus</location>
    </subcellularLocation>
</comment>
<evidence type="ECO:0000313" key="16">
    <source>
        <dbReference type="EnsemblMetazoa" id="Aqu2.1.23772_001"/>
    </source>
</evidence>
<dbReference type="EnsemblMetazoa" id="Aqu2.1.23772_001">
    <property type="protein sequence ID" value="Aqu2.1.23772_001"/>
    <property type="gene ID" value="Aqu2.1.23772"/>
</dbReference>
<dbReference type="InterPro" id="IPR006164">
    <property type="entry name" value="DNA_bd_Ku70/Ku80"/>
</dbReference>
<feature type="compositionally biased region" description="Acidic residues" evidence="14">
    <location>
        <begin position="14"/>
        <end position="23"/>
    </location>
</feature>
<keyword evidence="9" id="KW-0238">DNA-binding</keyword>
<evidence type="ECO:0000256" key="8">
    <source>
        <dbReference type="ARBA" id="ARBA00022840"/>
    </source>
</evidence>
<dbReference type="GO" id="GO:0003684">
    <property type="term" value="F:damaged DNA binding"/>
    <property type="evidence" value="ECO:0007669"/>
    <property type="project" value="InterPro"/>
</dbReference>
<sequence length="609" mass="68385">MSDWSGAWGGGDWRDEEEDEDEQQAGPGYSATKDCLILLIDVSLGMFVKDEETKGIPFELCIKCARSVLLNKVISSEKDLVGVVFFGTNKENNPSDFKHVYILQDLDMPDAPRIKELETMLEDEGFQTFEKDYGHSNDFSLSDVFWTCSTMLSTSGAKSSHRRILLFTNNDHPHQSNPALQRQAKTKAKDLAENGIEVELMHIGSGFNVTSFYQEIVFSDDGDGTSFPDPSEKFEELLTRVRSKELKKRALQRITFSLGPDLELGVGVYCMVRETKKPSFIRLDKRTNEELKTQTKKLCEDTGSILLPTDIKYYQVLGAGGEKVIFEEEEIKELKNFGKPGFTLMGFRPKSKMKMHHYIKPANFIYPDETTVSGSTKLFSVLLRRCISREVVAVCKYIPRNNSPPIFVALVPQEEELDDSNIQISPPGFHVIFLPFSEDIRSLDLPDEMPKASHEQIDKAKEIIKKLSFNFQSESFENPVIQKHYRVLEALALEHEEEEEITDLTVPDAAQINKRAGKAIDEFMKAVFPDGFDPEAKITKRKASTSTAAAGAAKKAKTDEPVDVESIAKNGTLGKLTNPVLKEYLKSVGKKAAGRKQDLIDAINEHLGL</sequence>
<dbReference type="FunFam" id="3.40.50.410:FF:000080">
    <property type="entry name" value="X-ray repair-complementing defective repair in Chinese hamster cells 6"/>
    <property type="match status" value="1"/>
</dbReference>
<dbReference type="GO" id="GO:0016787">
    <property type="term" value="F:hydrolase activity"/>
    <property type="evidence" value="ECO:0007669"/>
    <property type="project" value="UniProtKB-KW"/>
</dbReference>
<dbReference type="SUPFAM" id="SSF68906">
    <property type="entry name" value="SAP domain"/>
    <property type="match status" value="1"/>
</dbReference>
<dbReference type="FunFam" id="4.10.970.10:FF:000001">
    <property type="entry name" value="X-ray repair cross-complementing protein 6 isoform X1"/>
    <property type="match status" value="1"/>
</dbReference>
<dbReference type="Gene3D" id="1.10.1600.10">
    <property type="match status" value="1"/>
</dbReference>
<dbReference type="EnsemblMetazoa" id="XM_020000153.1">
    <property type="protein sequence ID" value="XP_019855712.1"/>
    <property type="gene ID" value="LOC100633440"/>
</dbReference>
<evidence type="ECO:0000256" key="12">
    <source>
        <dbReference type="ARBA" id="ARBA00023242"/>
    </source>
</evidence>
<dbReference type="PROSITE" id="PS50800">
    <property type="entry name" value="SAP"/>
    <property type="match status" value="1"/>
</dbReference>
<dbReference type="InterPro" id="IPR036465">
    <property type="entry name" value="vWFA_dom_sf"/>
</dbReference>
<dbReference type="InterPro" id="IPR003034">
    <property type="entry name" value="SAP_dom"/>
</dbReference>
<keyword evidence="10" id="KW-0233">DNA recombination</keyword>
<dbReference type="Gene3D" id="4.10.970.10">
    <property type="entry name" value="Ku70, bridge and pillars"/>
    <property type="match status" value="1"/>
</dbReference>
<gene>
    <name evidence="16" type="primary">100633440</name>
</gene>
<evidence type="ECO:0000256" key="7">
    <source>
        <dbReference type="ARBA" id="ARBA00022806"/>
    </source>
</evidence>
<dbReference type="InterPro" id="IPR027388">
    <property type="entry name" value="Ku70_bridge/pillars_dom_sf"/>
</dbReference>
<evidence type="ECO:0000256" key="5">
    <source>
        <dbReference type="ARBA" id="ARBA00022763"/>
    </source>
</evidence>
<dbReference type="Pfam" id="PF02037">
    <property type="entry name" value="SAP"/>
    <property type="match status" value="1"/>
</dbReference>
<dbReference type="SUPFAM" id="SSF100939">
    <property type="entry name" value="SPOC domain-like"/>
    <property type="match status" value="1"/>
</dbReference>
<dbReference type="CDD" id="cd01458">
    <property type="entry name" value="vWA_ku"/>
    <property type="match status" value="1"/>
</dbReference>
<dbReference type="Pfam" id="PF03731">
    <property type="entry name" value="Ku_N"/>
    <property type="match status" value="1"/>
</dbReference>
<evidence type="ECO:0000256" key="3">
    <source>
        <dbReference type="ARBA" id="ARBA00012551"/>
    </source>
</evidence>
<evidence type="ECO:0000256" key="9">
    <source>
        <dbReference type="ARBA" id="ARBA00023125"/>
    </source>
</evidence>
<dbReference type="KEGG" id="aqu:100633440"/>
<dbReference type="InterPro" id="IPR047087">
    <property type="entry name" value="KU70_core_dom"/>
</dbReference>
<dbReference type="InterPro" id="IPR036361">
    <property type="entry name" value="SAP_dom_sf"/>
</dbReference>
<proteinExistence type="inferred from homology"/>
<keyword evidence="12" id="KW-0539">Nucleus</keyword>
<dbReference type="GO" id="GO:0003678">
    <property type="term" value="F:DNA helicase activity"/>
    <property type="evidence" value="ECO:0007669"/>
    <property type="project" value="UniProtKB-EC"/>
</dbReference>
<dbReference type="Gene3D" id="1.10.720.30">
    <property type="entry name" value="SAP domain"/>
    <property type="match status" value="1"/>
</dbReference>
<reference evidence="17" key="1">
    <citation type="journal article" date="2010" name="Nature">
        <title>The Amphimedon queenslandica genome and the evolution of animal complexity.</title>
        <authorList>
            <person name="Srivastava M."/>
            <person name="Simakov O."/>
            <person name="Chapman J."/>
            <person name="Fahey B."/>
            <person name="Gauthier M.E."/>
            <person name="Mitros T."/>
            <person name="Richards G.S."/>
            <person name="Conaco C."/>
            <person name="Dacre M."/>
            <person name="Hellsten U."/>
            <person name="Larroux C."/>
            <person name="Putnam N.H."/>
            <person name="Stanke M."/>
            <person name="Adamska M."/>
            <person name="Darling A."/>
            <person name="Degnan S.M."/>
            <person name="Oakley T.H."/>
            <person name="Plachetzki D.C."/>
            <person name="Zhai Y."/>
            <person name="Adamski M."/>
            <person name="Calcino A."/>
            <person name="Cummins S.F."/>
            <person name="Goodstein D.M."/>
            <person name="Harris C."/>
            <person name="Jackson D.J."/>
            <person name="Leys S.P."/>
            <person name="Shu S."/>
            <person name="Woodcroft B.J."/>
            <person name="Vervoort M."/>
            <person name="Kosik K.S."/>
            <person name="Manning G."/>
            <person name="Degnan B.M."/>
            <person name="Rokhsar D.S."/>
        </authorList>
    </citation>
    <scope>NUCLEOTIDE SEQUENCE [LARGE SCALE GENOMIC DNA]</scope>
</reference>
<dbReference type="InParanoid" id="A0A1X7U768"/>
<keyword evidence="8" id="KW-0067">ATP-binding</keyword>
<dbReference type="Proteomes" id="UP000007879">
    <property type="component" value="Unassembled WGS sequence"/>
</dbReference>
<protein>
    <recommendedName>
        <fullName evidence="3">DNA helicase</fullName>
        <ecNumber evidence="3">3.6.4.12</ecNumber>
    </recommendedName>
</protein>
<evidence type="ECO:0000256" key="1">
    <source>
        <dbReference type="ARBA" id="ARBA00004123"/>
    </source>
</evidence>
<dbReference type="Pfam" id="PF02735">
    <property type="entry name" value="Ku"/>
    <property type="match status" value="1"/>
</dbReference>
<keyword evidence="11" id="KW-0234">DNA repair</keyword>
<accession>A0A1X7U768</accession>
<feature type="region of interest" description="Disordered" evidence="14">
    <location>
        <begin position="1"/>
        <end position="28"/>
    </location>
</feature>
<organism evidence="16">
    <name type="scientific">Amphimedon queenslandica</name>
    <name type="common">Sponge</name>
    <dbReference type="NCBI Taxonomy" id="400682"/>
    <lineage>
        <taxon>Eukaryota</taxon>
        <taxon>Metazoa</taxon>
        <taxon>Porifera</taxon>
        <taxon>Demospongiae</taxon>
        <taxon>Heteroscleromorpha</taxon>
        <taxon>Haplosclerida</taxon>
        <taxon>Niphatidae</taxon>
        <taxon>Amphimedon</taxon>
    </lineage>
</organism>
<comment type="catalytic activity">
    <reaction evidence="13">
        <text>ATP + H2O = ADP + phosphate + H(+)</text>
        <dbReference type="Rhea" id="RHEA:13065"/>
        <dbReference type="ChEBI" id="CHEBI:15377"/>
        <dbReference type="ChEBI" id="CHEBI:15378"/>
        <dbReference type="ChEBI" id="CHEBI:30616"/>
        <dbReference type="ChEBI" id="CHEBI:43474"/>
        <dbReference type="ChEBI" id="CHEBI:456216"/>
        <dbReference type="EC" id="3.6.4.12"/>
    </reaction>
</comment>
<keyword evidence="6" id="KW-0378">Hydrolase</keyword>
<comment type="similarity">
    <text evidence="2">Belongs to the ku70 family.</text>
</comment>
<dbReference type="SUPFAM" id="SSF53300">
    <property type="entry name" value="vWA-like"/>
    <property type="match status" value="1"/>
</dbReference>
<dbReference type="CDD" id="cd00788">
    <property type="entry name" value="KU70"/>
    <property type="match status" value="1"/>
</dbReference>
<evidence type="ECO:0000256" key="6">
    <source>
        <dbReference type="ARBA" id="ARBA00022801"/>
    </source>
</evidence>
<dbReference type="InterPro" id="IPR005161">
    <property type="entry name" value="Ku_N"/>
</dbReference>
<dbReference type="STRING" id="400682.A0A1X7U768"/>
<evidence type="ECO:0000256" key="14">
    <source>
        <dbReference type="SAM" id="MobiDB-lite"/>
    </source>
</evidence>
<evidence type="ECO:0000256" key="10">
    <source>
        <dbReference type="ARBA" id="ARBA00023172"/>
    </source>
</evidence>
<keyword evidence="7" id="KW-0347">Helicase</keyword>
<dbReference type="InterPro" id="IPR016194">
    <property type="entry name" value="SPOC-like_C_dom_sf"/>
</dbReference>
<evidence type="ECO:0000256" key="13">
    <source>
        <dbReference type="ARBA" id="ARBA00047995"/>
    </source>
</evidence>
<dbReference type="SMART" id="SM00559">
    <property type="entry name" value="Ku78"/>
    <property type="match status" value="1"/>
</dbReference>
<evidence type="ECO:0000313" key="17">
    <source>
        <dbReference type="Proteomes" id="UP000007879"/>
    </source>
</evidence>
<dbReference type="Gene3D" id="3.40.50.410">
    <property type="entry name" value="von Willebrand factor, type A domain"/>
    <property type="match status" value="1"/>
</dbReference>
<dbReference type="Pfam" id="PF03730">
    <property type="entry name" value="Ku_C"/>
    <property type="match status" value="1"/>
</dbReference>